<accession>A0ABQ9V1A5</accession>
<protein>
    <submittedName>
        <fullName evidence="2">Uncharacterized protein</fullName>
    </submittedName>
</protein>
<keyword evidence="3" id="KW-1185">Reference proteome</keyword>
<feature type="region of interest" description="Disordered" evidence="1">
    <location>
        <begin position="119"/>
        <end position="178"/>
    </location>
</feature>
<dbReference type="EMBL" id="JASSZA010000009">
    <property type="protein sequence ID" value="KAK2103021.1"/>
    <property type="molecule type" value="Genomic_DNA"/>
</dbReference>
<feature type="region of interest" description="Disordered" evidence="1">
    <location>
        <begin position="54"/>
        <end position="83"/>
    </location>
</feature>
<feature type="compositionally biased region" description="Polar residues" evidence="1">
    <location>
        <begin position="164"/>
        <end position="178"/>
    </location>
</feature>
<organism evidence="2 3">
    <name type="scientific">Saguinus oedipus</name>
    <name type="common">Cotton-top tamarin</name>
    <name type="synonym">Oedipomidas oedipus</name>
    <dbReference type="NCBI Taxonomy" id="9490"/>
    <lineage>
        <taxon>Eukaryota</taxon>
        <taxon>Metazoa</taxon>
        <taxon>Chordata</taxon>
        <taxon>Craniata</taxon>
        <taxon>Vertebrata</taxon>
        <taxon>Euteleostomi</taxon>
        <taxon>Mammalia</taxon>
        <taxon>Eutheria</taxon>
        <taxon>Euarchontoglires</taxon>
        <taxon>Primates</taxon>
        <taxon>Haplorrhini</taxon>
        <taxon>Platyrrhini</taxon>
        <taxon>Cebidae</taxon>
        <taxon>Callitrichinae</taxon>
        <taxon>Saguinus</taxon>
    </lineage>
</organism>
<reference evidence="2 3" key="1">
    <citation type="submission" date="2023-05" db="EMBL/GenBank/DDBJ databases">
        <title>B98-5 Cell Line De Novo Hybrid Assembly: An Optical Mapping Approach.</title>
        <authorList>
            <person name="Kananen K."/>
            <person name="Auerbach J.A."/>
            <person name="Kautto E."/>
            <person name="Blachly J.S."/>
        </authorList>
    </citation>
    <scope>NUCLEOTIDE SEQUENCE [LARGE SCALE GENOMIC DNA]</scope>
    <source>
        <strain evidence="2">B95-8</strain>
        <tissue evidence="2">Cell line</tissue>
    </source>
</reference>
<name>A0ABQ9V1A5_SAGOE</name>
<comment type="caution">
    <text evidence="2">The sequence shown here is derived from an EMBL/GenBank/DDBJ whole genome shotgun (WGS) entry which is preliminary data.</text>
</comment>
<proteinExistence type="predicted"/>
<evidence type="ECO:0000256" key="1">
    <source>
        <dbReference type="SAM" id="MobiDB-lite"/>
    </source>
</evidence>
<dbReference type="Proteomes" id="UP001266305">
    <property type="component" value="Unassembled WGS sequence"/>
</dbReference>
<gene>
    <name evidence="2" type="ORF">P7K49_020688</name>
</gene>
<sequence length="178" mass="18245">MGAGEVDAVDMGTVDMDAVDMGGVAVSASASSSCTTSVAGQRIAQRTACGVEMAPEHEAQHPRTLHGGTASLTPTVPRGGEACPGPRLAHSECGVHAVWADGAGAWLCRGQAGNRDIIPGPSFHRQLTDQAPSQRGGKPAPLTKPLQRRVKNHGREPARPPGSLSLQLPDSDSTDSTG</sequence>
<evidence type="ECO:0000313" key="3">
    <source>
        <dbReference type="Proteomes" id="UP001266305"/>
    </source>
</evidence>
<evidence type="ECO:0000313" key="2">
    <source>
        <dbReference type="EMBL" id="KAK2103021.1"/>
    </source>
</evidence>